<dbReference type="AlphaFoldDB" id="A0A1N7KAX1"/>
<dbReference type="Pfam" id="PF12708">
    <property type="entry name" value="Pect-lyase_RHGA_epim"/>
    <property type="match status" value="1"/>
</dbReference>
<feature type="domain" description="Rhamnogalacturonase A/B/Epimerase-like pectate lyase" evidence="1">
    <location>
        <begin position="188"/>
        <end position="244"/>
    </location>
</feature>
<dbReference type="InterPro" id="IPR011050">
    <property type="entry name" value="Pectin_lyase_fold/virulence"/>
</dbReference>
<evidence type="ECO:0000313" key="2">
    <source>
        <dbReference type="EMBL" id="SIS58679.1"/>
    </source>
</evidence>
<accession>A0A1N7KAX1</accession>
<dbReference type="SUPFAM" id="SSF51126">
    <property type="entry name" value="Pectin lyase-like"/>
    <property type="match status" value="1"/>
</dbReference>
<reference evidence="3" key="1">
    <citation type="submission" date="2017-01" db="EMBL/GenBank/DDBJ databases">
        <authorList>
            <person name="Varghese N."/>
            <person name="Submissions S."/>
        </authorList>
    </citation>
    <scope>NUCLEOTIDE SEQUENCE [LARGE SCALE GENOMIC DNA]</scope>
    <source>
        <strain evidence="3">DSM 18714</strain>
    </source>
</reference>
<dbReference type="RefSeq" id="WP_076363544.1">
    <property type="nucleotide sequence ID" value="NZ_FTOM01000001.1"/>
</dbReference>
<dbReference type="GO" id="GO:0016829">
    <property type="term" value="F:lyase activity"/>
    <property type="evidence" value="ECO:0007669"/>
    <property type="project" value="UniProtKB-KW"/>
</dbReference>
<dbReference type="STRING" id="407234.SAMN05421795_101768"/>
<evidence type="ECO:0000259" key="1">
    <source>
        <dbReference type="Pfam" id="PF12708"/>
    </source>
</evidence>
<keyword evidence="2" id="KW-0456">Lyase</keyword>
<dbReference type="Proteomes" id="UP000186098">
    <property type="component" value="Unassembled WGS sequence"/>
</dbReference>
<dbReference type="EMBL" id="FTOM01000001">
    <property type="protein sequence ID" value="SIS58679.1"/>
    <property type="molecule type" value="Genomic_DNA"/>
</dbReference>
<proteinExistence type="predicted"/>
<gene>
    <name evidence="2" type="ORF">SAMN05421795_101768</name>
</gene>
<sequence>MNKAITDGLVFMPTAFGAGLDVWSSEDGTTGSATYQGAANAAIVTGDQDFGTCLEMQKTDVVQKLRYMGQTPILPGCYLRIRARVKAMTGNLPSVRVAGWAGGAGDVHVSGLTETGPATALSGYGAVAEISAIVGTGGRGGVDMPWGLTPIYGHFGLDLIGASGGVVRIEDIVIEDITEAYLRDLMDWVDVRDYGARGDGLSDDHAAFVAADADADGRAILVPEGTYRIGANLSLSAPVRFVGHLVMPVAARLLLLSNYDFPTYAAAFGDEVEGFRKAFQALFYYTDHNVLDLGGRQVHIDAPIVLSDLLPDISSFSNRRVVCNGQFNVTDSTAWASSTVTSVASYAVSQPTVLTGVANVANIPVGARVSGAGVGREVYVRAVNVGAGTVTLSQPLYGGSGTRSYSFTRDRYLFDFSGMARLDRFNFADIEFLLNGRASGILLPPAGEIFQMRDCWMMKPRDRGVTSIGRGCQGLSIDRCHFMSNETETRVQDRTTVAVNVNANDLKIRESRFVRFGLTCIAAGTGHMFTGNHWFQGDDETAGVRGPGLVLTTPNVQTTVTANYIDNASLEWTNEYAPDPDLGVQYSFGGLTVTGNTFVASSALSSFAWFVFKPYGTGHFIHGLTISNNAFRTFACTIDRIDTVDTTFADFNYTRMRNIVVEGNNYSGVTQFVSNPATVEFTQSSAAATWVVDAEPLLPLNGWARNVEGLVAEGAILNASGGRVSEMPYVLVEQGTDNREVHVKWSTAARGTVQVKLRMDNLN</sequence>
<dbReference type="Gene3D" id="2.160.20.10">
    <property type="entry name" value="Single-stranded right-handed beta-helix, Pectin lyase-like"/>
    <property type="match status" value="1"/>
</dbReference>
<dbReference type="InterPro" id="IPR024535">
    <property type="entry name" value="RHGA/B-epi-like_pectate_lyase"/>
</dbReference>
<organism evidence="2 3">
    <name type="scientific">Phaeovulum vinaykumarii</name>
    <dbReference type="NCBI Taxonomy" id="407234"/>
    <lineage>
        <taxon>Bacteria</taxon>
        <taxon>Pseudomonadati</taxon>
        <taxon>Pseudomonadota</taxon>
        <taxon>Alphaproteobacteria</taxon>
        <taxon>Rhodobacterales</taxon>
        <taxon>Paracoccaceae</taxon>
        <taxon>Phaeovulum</taxon>
    </lineage>
</organism>
<name>A0A1N7KAX1_9RHOB</name>
<evidence type="ECO:0000313" key="3">
    <source>
        <dbReference type="Proteomes" id="UP000186098"/>
    </source>
</evidence>
<protein>
    <submittedName>
        <fullName evidence="2">Pectate lyase superfamily protein</fullName>
    </submittedName>
</protein>
<dbReference type="OrthoDB" id="7749009at2"/>
<keyword evidence="3" id="KW-1185">Reference proteome</keyword>
<dbReference type="InterPro" id="IPR012334">
    <property type="entry name" value="Pectin_lyas_fold"/>
</dbReference>